<evidence type="ECO:0000256" key="7">
    <source>
        <dbReference type="ARBA" id="ARBA00023136"/>
    </source>
</evidence>
<proteinExistence type="predicted"/>
<gene>
    <name evidence="10" type="ORF">METZ01_LOCUS202766</name>
</gene>
<name>A0A382EHU8_9ZZZZ</name>
<organism evidence="10">
    <name type="scientific">marine metagenome</name>
    <dbReference type="NCBI Taxonomy" id="408172"/>
    <lineage>
        <taxon>unclassified sequences</taxon>
        <taxon>metagenomes</taxon>
        <taxon>ecological metagenomes</taxon>
    </lineage>
</organism>
<dbReference type="EMBL" id="UINC01044438">
    <property type="protein sequence ID" value="SVB49912.1"/>
    <property type="molecule type" value="Genomic_DNA"/>
</dbReference>
<keyword evidence="6 8" id="KW-1133">Transmembrane helix</keyword>
<dbReference type="Pfam" id="PF00535">
    <property type="entry name" value="Glycos_transf_2"/>
    <property type="match status" value="1"/>
</dbReference>
<dbReference type="GO" id="GO:0009103">
    <property type="term" value="P:lipopolysaccharide biosynthetic process"/>
    <property type="evidence" value="ECO:0007669"/>
    <property type="project" value="UniProtKB-KW"/>
</dbReference>
<keyword evidence="3" id="KW-0808">Transferase</keyword>
<dbReference type="CDD" id="cd04187">
    <property type="entry name" value="DPM1_like_bac"/>
    <property type="match status" value="1"/>
</dbReference>
<keyword evidence="4 8" id="KW-0812">Transmembrane</keyword>
<dbReference type="PANTHER" id="PTHR48090">
    <property type="entry name" value="UNDECAPRENYL-PHOSPHATE 4-DEOXY-4-FORMAMIDO-L-ARABINOSE TRANSFERASE-RELATED"/>
    <property type="match status" value="1"/>
</dbReference>
<evidence type="ECO:0000313" key="10">
    <source>
        <dbReference type="EMBL" id="SVB49912.1"/>
    </source>
</evidence>
<evidence type="ECO:0000256" key="3">
    <source>
        <dbReference type="ARBA" id="ARBA00022679"/>
    </source>
</evidence>
<keyword evidence="1" id="KW-1003">Cell membrane</keyword>
<evidence type="ECO:0000256" key="6">
    <source>
        <dbReference type="ARBA" id="ARBA00022989"/>
    </source>
</evidence>
<evidence type="ECO:0000256" key="8">
    <source>
        <dbReference type="SAM" id="Phobius"/>
    </source>
</evidence>
<sequence length="321" mass="36926">MNGKKHRITFIVPAYNEENNIRRFHEETNKTLRGLNNYTCEFVFIDDGSNDSTWQVIKETSNLDSAVKGLRLSRNFGKEMALTAGIIEWTKFSDAVIFMDADLQHPPSVIPKLIQQWELGFQIVTAQRKSIRYSMWREIGSNFFFFMLNRFSKLNIQHKATDFRLLDRKVLEVLQTFPERNRFFRGIIDWMGFKKTSITFDSPDRITGKSTFSFNNLFNLAINSFTSFSLMPLRITGYLGLAVTTASSLLFLYMIITHLVLGLTLFTKLAYFVVFNTLLFGIVLAALGLIALYIGNIHTEVSGRPLYIVQERVGFVDSNLI</sequence>
<dbReference type="SUPFAM" id="SSF53448">
    <property type="entry name" value="Nucleotide-diphospho-sugar transferases"/>
    <property type="match status" value="1"/>
</dbReference>
<evidence type="ECO:0000256" key="1">
    <source>
        <dbReference type="ARBA" id="ARBA00022475"/>
    </source>
</evidence>
<dbReference type="GO" id="GO:0016757">
    <property type="term" value="F:glycosyltransferase activity"/>
    <property type="evidence" value="ECO:0007669"/>
    <property type="project" value="UniProtKB-KW"/>
</dbReference>
<evidence type="ECO:0000256" key="2">
    <source>
        <dbReference type="ARBA" id="ARBA00022676"/>
    </source>
</evidence>
<evidence type="ECO:0000256" key="5">
    <source>
        <dbReference type="ARBA" id="ARBA00022985"/>
    </source>
</evidence>
<dbReference type="InterPro" id="IPR029044">
    <property type="entry name" value="Nucleotide-diphossugar_trans"/>
</dbReference>
<keyword evidence="2" id="KW-0328">Glycosyltransferase</keyword>
<keyword evidence="5" id="KW-0448">Lipopolysaccharide biosynthesis</keyword>
<feature type="transmembrane region" description="Helical" evidence="8">
    <location>
        <begin position="269"/>
        <end position="294"/>
    </location>
</feature>
<evidence type="ECO:0000259" key="9">
    <source>
        <dbReference type="Pfam" id="PF00535"/>
    </source>
</evidence>
<reference evidence="10" key="1">
    <citation type="submission" date="2018-05" db="EMBL/GenBank/DDBJ databases">
        <authorList>
            <person name="Lanie J.A."/>
            <person name="Ng W.-L."/>
            <person name="Kazmierczak K.M."/>
            <person name="Andrzejewski T.M."/>
            <person name="Davidsen T.M."/>
            <person name="Wayne K.J."/>
            <person name="Tettelin H."/>
            <person name="Glass J.I."/>
            <person name="Rusch D."/>
            <person name="Podicherti R."/>
            <person name="Tsui H.-C.T."/>
            <person name="Winkler M.E."/>
        </authorList>
    </citation>
    <scope>NUCLEOTIDE SEQUENCE</scope>
</reference>
<feature type="transmembrane region" description="Helical" evidence="8">
    <location>
        <begin position="238"/>
        <end position="263"/>
    </location>
</feature>
<dbReference type="InterPro" id="IPR050256">
    <property type="entry name" value="Glycosyltransferase_2"/>
</dbReference>
<keyword evidence="7 8" id="KW-0472">Membrane</keyword>
<evidence type="ECO:0000256" key="4">
    <source>
        <dbReference type="ARBA" id="ARBA00022692"/>
    </source>
</evidence>
<dbReference type="Gene3D" id="3.90.550.10">
    <property type="entry name" value="Spore Coat Polysaccharide Biosynthesis Protein SpsA, Chain A"/>
    <property type="match status" value="1"/>
</dbReference>
<dbReference type="PANTHER" id="PTHR48090:SF3">
    <property type="entry name" value="UNDECAPRENYL-PHOSPHATE 4-DEOXY-4-FORMAMIDO-L-ARABINOSE TRANSFERASE"/>
    <property type="match status" value="1"/>
</dbReference>
<dbReference type="AlphaFoldDB" id="A0A382EHU8"/>
<protein>
    <recommendedName>
        <fullName evidence="9">Glycosyltransferase 2-like domain-containing protein</fullName>
    </recommendedName>
</protein>
<dbReference type="GO" id="GO:0005886">
    <property type="term" value="C:plasma membrane"/>
    <property type="evidence" value="ECO:0007669"/>
    <property type="project" value="TreeGrafter"/>
</dbReference>
<accession>A0A382EHU8</accession>
<feature type="domain" description="Glycosyltransferase 2-like" evidence="9">
    <location>
        <begin position="10"/>
        <end position="172"/>
    </location>
</feature>
<dbReference type="InterPro" id="IPR001173">
    <property type="entry name" value="Glyco_trans_2-like"/>
</dbReference>